<dbReference type="RefSeq" id="WP_377393686.1">
    <property type="nucleotide sequence ID" value="NZ_JBHUIX010000026.1"/>
</dbReference>
<accession>A0ABW5ACD3</accession>
<evidence type="ECO:0000313" key="1">
    <source>
        <dbReference type="EMBL" id="MFD2175928.1"/>
    </source>
</evidence>
<name>A0ABW5ACD3_9RHOB</name>
<organism evidence="1 2">
    <name type="scientific">Rhodobacter lacus</name>
    <dbReference type="NCBI Taxonomy" id="1641972"/>
    <lineage>
        <taxon>Bacteria</taxon>
        <taxon>Pseudomonadati</taxon>
        <taxon>Pseudomonadota</taxon>
        <taxon>Alphaproteobacteria</taxon>
        <taxon>Rhodobacterales</taxon>
        <taxon>Rhodobacter group</taxon>
        <taxon>Rhodobacter</taxon>
    </lineage>
</organism>
<dbReference type="Proteomes" id="UP001597413">
    <property type="component" value="Unassembled WGS sequence"/>
</dbReference>
<reference evidence="2" key="1">
    <citation type="journal article" date="2019" name="Int. J. Syst. Evol. Microbiol.">
        <title>The Global Catalogue of Microorganisms (GCM) 10K type strain sequencing project: providing services to taxonomists for standard genome sequencing and annotation.</title>
        <authorList>
            <consortium name="The Broad Institute Genomics Platform"/>
            <consortium name="The Broad Institute Genome Sequencing Center for Infectious Disease"/>
            <person name="Wu L."/>
            <person name="Ma J."/>
        </authorList>
    </citation>
    <scope>NUCLEOTIDE SEQUENCE [LARGE SCALE GENOMIC DNA]</scope>
    <source>
        <strain evidence="2">CCUG 55131</strain>
    </source>
</reference>
<proteinExistence type="predicted"/>
<sequence length="217" mass="25119">MPPLAEDRASAAGRPLVAVDLAALPEYEFNDLRLEGHFFVPWHFGRWLNSAMHLCASYEVQGVARALFDIAQMQFPTGTLPDDDVQLSRLLRIDITHWRGLRGLEFGPLRNWFRVRCGDQVRLAHPVVCEVISQVLDRREERERANDAKAVAMRLKRLRDGLRALGAADAMVRDQVLIERMDKWLLEHVQGQRRVEAYERVLMVAVRERWFEALRPV</sequence>
<protein>
    <submittedName>
        <fullName evidence="1">Uncharacterized protein</fullName>
    </submittedName>
</protein>
<dbReference type="EMBL" id="JBHUIX010000026">
    <property type="protein sequence ID" value="MFD2175928.1"/>
    <property type="molecule type" value="Genomic_DNA"/>
</dbReference>
<evidence type="ECO:0000313" key="2">
    <source>
        <dbReference type="Proteomes" id="UP001597413"/>
    </source>
</evidence>
<comment type="caution">
    <text evidence="1">The sequence shown here is derived from an EMBL/GenBank/DDBJ whole genome shotgun (WGS) entry which is preliminary data.</text>
</comment>
<keyword evidence="2" id="KW-1185">Reference proteome</keyword>
<gene>
    <name evidence="1" type="ORF">ACFSM0_17695</name>
</gene>